<comment type="caution">
    <text evidence="1">The sequence shown here is derived from an EMBL/GenBank/DDBJ whole genome shotgun (WGS) entry which is preliminary data.</text>
</comment>
<sequence>MVDVDRRMTGLNPAHIAGLRRLSARAAAVPPPSSTLTVRTGLLSFTSLADNVITHLKTSGIQVQTGLSDAGFARAEAVFGFPFPHDLPAVLSAGLPVGRTHDRCRSCASPTHPLPSPSYATLAPLPGTLSLKAVVKMVSRWFILMALLLFCVTQVSSNAEIEEHQTQVVKEATRRLLPFLACGGLCKGRCSAHSRPKVCNRACGTCCVRCKCVPPGTSGNREMCGSCYTDMTTHGNKTKCP</sequence>
<name>A0A4V3WN32_CAMSN</name>
<gene>
    <name evidence="1" type="ORF">TEA_003775</name>
</gene>
<proteinExistence type="predicted"/>
<dbReference type="STRING" id="542762.A0A4V3WN32"/>
<evidence type="ECO:0000313" key="2">
    <source>
        <dbReference type="Proteomes" id="UP000306102"/>
    </source>
</evidence>
<dbReference type="EMBL" id="SDRB02007568">
    <property type="protein sequence ID" value="THG10967.1"/>
    <property type="molecule type" value="Genomic_DNA"/>
</dbReference>
<dbReference type="Proteomes" id="UP000306102">
    <property type="component" value="Unassembled WGS sequence"/>
</dbReference>
<dbReference type="Pfam" id="PF02704">
    <property type="entry name" value="GASA"/>
    <property type="match status" value="1"/>
</dbReference>
<dbReference type="AlphaFoldDB" id="A0A4V3WN32"/>
<evidence type="ECO:0000313" key="1">
    <source>
        <dbReference type="EMBL" id="THG10967.1"/>
    </source>
</evidence>
<keyword evidence="2" id="KW-1185">Reference proteome</keyword>
<dbReference type="PANTHER" id="PTHR32011:SF2">
    <property type="entry name" value="OS08G0472400 PROTEIN"/>
    <property type="match status" value="1"/>
</dbReference>
<protein>
    <submittedName>
        <fullName evidence="1">Uncharacterized protein</fullName>
    </submittedName>
</protein>
<reference evidence="1 2" key="1">
    <citation type="journal article" date="2018" name="Proc. Natl. Acad. Sci. U.S.A.">
        <title>Draft genome sequence of Camellia sinensis var. sinensis provides insights into the evolution of the tea genome and tea quality.</title>
        <authorList>
            <person name="Wei C."/>
            <person name="Yang H."/>
            <person name="Wang S."/>
            <person name="Zhao J."/>
            <person name="Liu C."/>
            <person name="Gao L."/>
            <person name="Xia E."/>
            <person name="Lu Y."/>
            <person name="Tai Y."/>
            <person name="She G."/>
            <person name="Sun J."/>
            <person name="Cao H."/>
            <person name="Tong W."/>
            <person name="Gao Q."/>
            <person name="Li Y."/>
            <person name="Deng W."/>
            <person name="Jiang X."/>
            <person name="Wang W."/>
            <person name="Chen Q."/>
            <person name="Zhang S."/>
            <person name="Li H."/>
            <person name="Wu J."/>
            <person name="Wang P."/>
            <person name="Li P."/>
            <person name="Shi C."/>
            <person name="Zheng F."/>
            <person name="Jian J."/>
            <person name="Huang B."/>
            <person name="Shan D."/>
            <person name="Shi M."/>
            <person name="Fang C."/>
            <person name="Yue Y."/>
            <person name="Li F."/>
            <person name="Li D."/>
            <person name="Wei S."/>
            <person name="Han B."/>
            <person name="Jiang C."/>
            <person name="Yin Y."/>
            <person name="Xia T."/>
            <person name="Zhang Z."/>
            <person name="Bennetzen J.L."/>
            <person name="Zhao S."/>
            <person name="Wan X."/>
        </authorList>
    </citation>
    <scope>NUCLEOTIDE SEQUENCE [LARGE SCALE GENOMIC DNA]</scope>
    <source>
        <strain evidence="2">cv. Shuchazao</strain>
        <tissue evidence="1">Leaf</tissue>
    </source>
</reference>
<accession>A0A4V3WN32</accession>
<dbReference type="InterPro" id="IPR003854">
    <property type="entry name" value="GASA"/>
</dbReference>
<dbReference type="PANTHER" id="PTHR32011">
    <property type="entry name" value="OS08G0472400 PROTEIN"/>
    <property type="match status" value="1"/>
</dbReference>
<organism evidence="1 2">
    <name type="scientific">Camellia sinensis var. sinensis</name>
    <name type="common">China tea</name>
    <dbReference type="NCBI Taxonomy" id="542762"/>
    <lineage>
        <taxon>Eukaryota</taxon>
        <taxon>Viridiplantae</taxon>
        <taxon>Streptophyta</taxon>
        <taxon>Embryophyta</taxon>
        <taxon>Tracheophyta</taxon>
        <taxon>Spermatophyta</taxon>
        <taxon>Magnoliopsida</taxon>
        <taxon>eudicotyledons</taxon>
        <taxon>Gunneridae</taxon>
        <taxon>Pentapetalae</taxon>
        <taxon>asterids</taxon>
        <taxon>Ericales</taxon>
        <taxon>Theaceae</taxon>
        <taxon>Camellia</taxon>
    </lineage>
</organism>